<accession>A0ABR9U2Y0</accession>
<dbReference type="Pfam" id="PF00162">
    <property type="entry name" value="PGK"/>
    <property type="match status" value="1"/>
</dbReference>
<evidence type="ECO:0000256" key="7">
    <source>
        <dbReference type="ARBA" id="ARBA00022777"/>
    </source>
</evidence>
<name>A0ABR9U2Y0_9NOSO</name>
<evidence type="ECO:0000313" key="12">
    <source>
        <dbReference type="Proteomes" id="UP000647836"/>
    </source>
</evidence>
<dbReference type="RefSeq" id="WP_194046574.1">
    <property type="nucleotide sequence ID" value="NZ_JADEXF010000719.1"/>
</dbReference>
<comment type="catalytic activity">
    <reaction evidence="1 10">
        <text>(2R)-3-phosphoglycerate + ATP = (2R)-3-phospho-glyceroyl phosphate + ADP</text>
        <dbReference type="Rhea" id="RHEA:14801"/>
        <dbReference type="ChEBI" id="CHEBI:30616"/>
        <dbReference type="ChEBI" id="CHEBI:57604"/>
        <dbReference type="ChEBI" id="CHEBI:58272"/>
        <dbReference type="ChEBI" id="CHEBI:456216"/>
        <dbReference type="EC" id="2.7.2.3"/>
    </reaction>
</comment>
<dbReference type="PANTHER" id="PTHR11406:SF23">
    <property type="entry name" value="PHOSPHOGLYCERATE KINASE 1, CHLOROPLASTIC-RELATED"/>
    <property type="match status" value="1"/>
</dbReference>
<keyword evidence="5 10" id="KW-0808">Transferase</keyword>
<proteinExistence type="inferred from homology"/>
<dbReference type="GO" id="GO:0016301">
    <property type="term" value="F:kinase activity"/>
    <property type="evidence" value="ECO:0007669"/>
    <property type="project" value="UniProtKB-KW"/>
</dbReference>
<dbReference type="EMBL" id="JADEXF010000719">
    <property type="protein sequence ID" value="MBE9107032.1"/>
    <property type="molecule type" value="Genomic_DNA"/>
</dbReference>
<comment type="pathway">
    <text evidence="2">Carbohydrate degradation; glycolysis; pyruvate from D-glyceraldehyde 3-phosphate: step 2/5.</text>
</comment>
<evidence type="ECO:0000256" key="8">
    <source>
        <dbReference type="ARBA" id="ARBA00022840"/>
    </source>
</evidence>
<reference evidence="11 12" key="1">
    <citation type="submission" date="2020-10" db="EMBL/GenBank/DDBJ databases">
        <authorList>
            <person name="Castelo-Branco R."/>
            <person name="Eusebio N."/>
            <person name="Adriana R."/>
            <person name="Vieira A."/>
            <person name="Brugerolle De Fraissinette N."/>
            <person name="Rezende De Castro R."/>
            <person name="Schneider M.P."/>
            <person name="Vasconcelos V."/>
            <person name="Leao P.N."/>
        </authorList>
    </citation>
    <scope>NUCLEOTIDE SEQUENCE [LARGE SCALE GENOMIC DNA]</scope>
    <source>
        <strain evidence="11 12">LEGE 07299</strain>
    </source>
</reference>
<dbReference type="Proteomes" id="UP000647836">
    <property type="component" value="Unassembled WGS sequence"/>
</dbReference>
<dbReference type="PRINTS" id="PR00477">
    <property type="entry name" value="PHGLYCKINASE"/>
</dbReference>
<dbReference type="SUPFAM" id="SSF53748">
    <property type="entry name" value="Phosphoglycerate kinase"/>
    <property type="match status" value="1"/>
</dbReference>
<gene>
    <name evidence="11" type="primary">pgk</name>
    <name evidence="11" type="ORF">IQ229_19490</name>
</gene>
<dbReference type="InterPro" id="IPR036043">
    <property type="entry name" value="Phosphoglycerate_kinase_sf"/>
</dbReference>
<dbReference type="InterPro" id="IPR001576">
    <property type="entry name" value="Phosphoglycerate_kinase"/>
</dbReference>
<evidence type="ECO:0000256" key="4">
    <source>
        <dbReference type="ARBA" id="ARBA00016471"/>
    </source>
</evidence>
<dbReference type="Gene3D" id="3.40.50.1260">
    <property type="entry name" value="Phosphoglycerate kinase, N-terminal domain"/>
    <property type="match status" value="1"/>
</dbReference>
<protein>
    <recommendedName>
        <fullName evidence="4 10">Phosphoglycerate kinase</fullName>
        <ecNumber evidence="3 10">2.7.2.3</ecNumber>
    </recommendedName>
</protein>
<comment type="similarity">
    <text evidence="10">Belongs to the phosphoglycerate kinase family.</text>
</comment>
<feature type="non-terminal residue" evidence="11">
    <location>
        <position position="72"/>
    </location>
</feature>
<dbReference type="PANTHER" id="PTHR11406">
    <property type="entry name" value="PHOSPHOGLYCERATE KINASE"/>
    <property type="match status" value="1"/>
</dbReference>
<evidence type="ECO:0000256" key="10">
    <source>
        <dbReference type="RuleBase" id="RU000532"/>
    </source>
</evidence>
<evidence type="ECO:0000256" key="3">
    <source>
        <dbReference type="ARBA" id="ARBA00013061"/>
    </source>
</evidence>
<sequence>MSKKSLASLSSADISGKRALVRVDFNVPVDDQGNITDDTRIRAALPTIQDLTQKGAKVILASHFGRPKGVDD</sequence>
<evidence type="ECO:0000256" key="1">
    <source>
        <dbReference type="ARBA" id="ARBA00000642"/>
    </source>
</evidence>
<keyword evidence="12" id="KW-1185">Reference proteome</keyword>
<evidence type="ECO:0000256" key="6">
    <source>
        <dbReference type="ARBA" id="ARBA00022741"/>
    </source>
</evidence>
<evidence type="ECO:0000256" key="5">
    <source>
        <dbReference type="ARBA" id="ARBA00022679"/>
    </source>
</evidence>
<keyword evidence="6" id="KW-0547">Nucleotide-binding</keyword>
<keyword evidence="7 10" id="KW-0418">Kinase</keyword>
<dbReference type="InterPro" id="IPR015824">
    <property type="entry name" value="Phosphoglycerate_kinase_N"/>
</dbReference>
<evidence type="ECO:0000256" key="9">
    <source>
        <dbReference type="ARBA" id="ARBA00023152"/>
    </source>
</evidence>
<evidence type="ECO:0000256" key="2">
    <source>
        <dbReference type="ARBA" id="ARBA00004838"/>
    </source>
</evidence>
<keyword evidence="9" id="KW-0324">Glycolysis</keyword>
<evidence type="ECO:0000313" key="11">
    <source>
        <dbReference type="EMBL" id="MBE9107032.1"/>
    </source>
</evidence>
<comment type="caution">
    <text evidence="11">The sequence shown here is derived from an EMBL/GenBank/DDBJ whole genome shotgun (WGS) entry which is preliminary data.</text>
</comment>
<organism evidence="11 12">
    <name type="scientific">Nostoc cf. edaphicum LEGE 07299</name>
    <dbReference type="NCBI Taxonomy" id="2777974"/>
    <lineage>
        <taxon>Bacteria</taxon>
        <taxon>Bacillati</taxon>
        <taxon>Cyanobacteriota</taxon>
        <taxon>Cyanophyceae</taxon>
        <taxon>Nostocales</taxon>
        <taxon>Nostocaceae</taxon>
        <taxon>Nostoc</taxon>
    </lineage>
</organism>
<keyword evidence="8" id="KW-0067">ATP-binding</keyword>
<dbReference type="EC" id="2.7.2.3" evidence="3 10"/>